<sequence>MPDRLVGIAEICELTGKRPRTVRGWFAKGRLRRAKLEGVVGVWESELLTALGWRGPLEAHATADEEPADPDEDGFAP</sequence>
<dbReference type="Proteomes" id="UP000746741">
    <property type="component" value="Unassembled WGS sequence"/>
</dbReference>
<dbReference type="Proteomes" id="UP001138708">
    <property type="component" value="Unassembled WGS sequence"/>
</dbReference>
<evidence type="ECO:0000313" key="3">
    <source>
        <dbReference type="EMBL" id="NKE20163.1"/>
    </source>
</evidence>
<evidence type="ECO:0008006" key="6">
    <source>
        <dbReference type="Google" id="ProtNLM"/>
    </source>
</evidence>
<dbReference type="RefSeq" id="WP_168044093.1">
    <property type="nucleotide sequence ID" value="NZ_JAAEDK010000060.1"/>
</dbReference>
<dbReference type="EMBL" id="JAAEDK010000060">
    <property type="protein sequence ID" value="MBR0661670.1"/>
    <property type="molecule type" value="Genomic_DNA"/>
</dbReference>
<evidence type="ECO:0000313" key="2">
    <source>
        <dbReference type="EMBL" id="MBR0661670.1"/>
    </source>
</evidence>
<feature type="compositionally biased region" description="Acidic residues" evidence="1">
    <location>
        <begin position="64"/>
        <end position="77"/>
    </location>
</feature>
<evidence type="ECO:0000313" key="5">
    <source>
        <dbReference type="Proteomes" id="UP001138708"/>
    </source>
</evidence>
<reference evidence="3 4" key="2">
    <citation type="submission" date="2020-02" db="EMBL/GenBank/DDBJ databases">
        <authorList>
            <person name="Sun Q."/>
            <person name="Inoue M."/>
        </authorList>
    </citation>
    <scope>NUCLEOTIDE SEQUENCE [LARGE SCALE GENOMIC DNA]</scope>
    <source>
        <strain evidence="3 4">KCTC 22478</strain>
    </source>
</reference>
<reference evidence="2" key="3">
    <citation type="journal article" date="2021" name="Syst. Appl. Microbiol.">
        <title>Roseomonas hellenica sp. nov., isolated from roots of wild-growing Alkanna tinctoria.</title>
        <authorList>
            <person name="Rat A."/>
            <person name="Naranjo H.D."/>
            <person name="Lebbe L."/>
            <person name="Cnockaert M."/>
            <person name="Krigas N."/>
            <person name="Grigoriadou K."/>
            <person name="Maloupa E."/>
            <person name="Willems A."/>
        </authorList>
    </citation>
    <scope>NUCLEOTIDE SEQUENCE</scope>
    <source>
        <strain evidence="2">LMG 31161</strain>
    </source>
</reference>
<reference evidence="2" key="1">
    <citation type="submission" date="2020-01" db="EMBL/GenBank/DDBJ databases">
        <authorList>
            <person name="Rat A."/>
        </authorList>
    </citation>
    <scope>NUCLEOTIDE SEQUENCE</scope>
    <source>
        <strain evidence="2">LMG 31161</strain>
    </source>
</reference>
<comment type="caution">
    <text evidence="2">The sequence shown here is derived from an EMBL/GenBank/DDBJ whole genome shotgun (WGS) entry which is preliminary data.</text>
</comment>
<protein>
    <recommendedName>
        <fullName evidence="6">Helix-turn-helix domain-containing protein</fullName>
    </recommendedName>
</protein>
<evidence type="ECO:0000313" key="4">
    <source>
        <dbReference type="Proteomes" id="UP000746741"/>
    </source>
</evidence>
<accession>A0A9X9WMW0</accession>
<name>A0A9X9WMW0_9PROT</name>
<proteinExistence type="predicted"/>
<organism evidence="2 5">
    <name type="scientific">Neoroseomonas oryzicola</name>
    <dbReference type="NCBI Taxonomy" id="535904"/>
    <lineage>
        <taxon>Bacteria</taxon>
        <taxon>Pseudomonadati</taxon>
        <taxon>Pseudomonadota</taxon>
        <taxon>Alphaproteobacteria</taxon>
        <taxon>Acetobacterales</taxon>
        <taxon>Acetobacteraceae</taxon>
        <taxon>Neoroseomonas</taxon>
    </lineage>
</organism>
<dbReference type="EMBL" id="JAAVUP010000021">
    <property type="protein sequence ID" value="NKE20163.1"/>
    <property type="molecule type" value="Genomic_DNA"/>
</dbReference>
<dbReference type="AlphaFoldDB" id="A0A9X9WMW0"/>
<evidence type="ECO:0000256" key="1">
    <source>
        <dbReference type="SAM" id="MobiDB-lite"/>
    </source>
</evidence>
<keyword evidence="4" id="KW-1185">Reference proteome</keyword>
<feature type="region of interest" description="Disordered" evidence="1">
    <location>
        <begin position="58"/>
        <end position="77"/>
    </location>
</feature>
<gene>
    <name evidence="3" type="ORF">GWK15_24625</name>
    <name evidence="2" type="ORF">GXW75_20615</name>
</gene>